<dbReference type="Proteomes" id="UP000828048">
    <property type="component" value="Chromosome 6"/>
</dbReference>
<reference evidence="1 2" key="1">
    <citation type="journal article" date="2021" name="Hortic Res">
        <title>High-quality reference genome and annotation aids understanding of berry development for evergreen blueberry (Vaccinium darrowii).</title>
        <authorList>
            <person name="Yu J."/>
            <person name="Hulse-Kemp A.M."/>
            <person name="Babiker E."/>
            <person name="Staton M."/>
        </authorList>
    </citation>
    <scope>NUCLEOTIDE SEQUENCE [LARGE SCALE GENOMIC DNA]</scope>
    <source>
        <strain evidence="2">cv. NJ 8807/NJ 8810</strain>
        <tissue evidence="1">Young leaf</tissue>
    </source>
</reference>
<keyword evidence="2" id="KW-1185">Reference proteome</keyword>
<organism evidence="1 2">
    <name type="scientific">Vaccinium darrowii</name>
    <dbReference type="NCBI Taxonomy" id="229202"/>
    <lineage>
        <taxon>Eukaryota</taxon>
        <taxon>Viridiplantae</taxon>
        <taxon>Streptophyta</taxon>
        <taxon>Embryophyta</taxon>
        <taxon>Tracheophyta</taxon>
        <taxon>Spermatophyta</taxon>
        <taxon>Magnoliopsida</taxon>
        <taxon>eudicotyledons</taxon>
        <taxon>Gunneridae</taxon>
        <taxon>Pentapetalae</taxon>
        <taxon>asterids</taxon>
        <taxon>Ericales</taxon>
        <taxon>Ericaceae</taxon>
        <taxon>Vaccinioideae</taxon>
        <taxon>Vaccinieae</taxon>
        <taxon>Vaccinium</taxon>
    </lineage>
</organism>
<dbReference type="EMBL" id="CM037156">
    <property type="protein sequence ID" value="KAH7838020.1"/>
    <property type="molecule type" value="Genomic_DNA"/>
</dbReference>
<name>A0ACB7XBW0_9ERIC</name>
<proteinExistence type="predicted"/>
<evidence type="ECO:0000313" key="2">
    <source>
        <dbReference type="Proteomes" id="UP000828048"/>
    </source>
</evidence>
<protein>
    <submittedName>
        <fullName evidence="1">Uncharacterized protein</fullName>
    </submittedName>
</protein>
<sequence>MANFQIGFAEMEIGSIILSDNKLSNFIPPRLFHSLSLSVLSLSRKNFSGQLPENIGDATEIMILMLAGNNLSGPIPVSISKIYRLLLLGLSQNRFSGNTFPVFSPLLAFIDFSANEFSGVIPETFSEETRILSLGNNKFSGPLPRNRTRLSKLQHLDLHDNKITGEVPTFLSEIPTLQVLNLRNNSLKDMGNLLGMIETPVTYSSISDMFTFSIEFKDLLVNWKKSIQGLSSRSLEIYSLLDLSRNQLLGEIPASLGTIPQTLTKLQELTTLDVSNNELIGKIPVGGQMDTMNDPNYYANNSGLCGMQIQVQCPEKPPSEEPQEDESEEESWFSWEGAAIGFPLGLFLSKAIICLTGYLVPAKQPNHLSFRRRRRV</sequence>
<accession>A0ACB7XBW0</accession>
<comment type="caution">
    <text evidence="1">The sequence shown here is derived from an EMBL/GenBank/DDBJ whole genome shotgun (WGS) entry which is preliminary data.</text>
</comment>
<evidence type="ECO:0000313" key="1">
    <source>
        <dbReference type="EMBL" id="KAH7838020.1"/>
    </source>
</evidence>
<gene>
    <name evidence="1" type="ORF">Vadar_021112</name>
</gene>